<reference evidence="3" key="1">
    <citation type="submission" date="2016-03" db="EMBL/GenBank/DDBJ databases">
        <title>Complete genome sequence of the type strain Actinoalloteichus hymeniacidonis DSM 45092.</title>
        <authorList>
            <person name="Schaffert L."/>
            <person name="Albersmeier A."/>
            <person name="Winkler A."/>
            <person name="Kalinowski J."/>
            <person name="Zotchev S."/>
            <person name="Ruckert C."/>
        </authorList>
    </citation>
    <scope>NUCLEOTIDE SEQUENCE [LARGE SCALE GENOMIC DNA]</scope>
    <source>
        <strain evidence="3">HPA177(T) (DSM 45092(T))</strain>
    </source>
</reference>
<accession>A0AAC9HL60</accession>
<feature type="compositionally biased region" description="Acidic residues" evidence="1">
    <location>
        <begin position="157"/>
        <end position="178"/>
    </location>
</feature>
<evidence type="ECO:0000313" key="2">
    <source>
        <dbReference type="EMBL" id="AOS61196.1"/>
    </source>
</evidence>
<dbReference type="Proteomes" id="UP000095210">
    <property type="component" value="Chromosome"/>
</dbReference>
<feature type="compositionally biased region" description="Polar residues" evidence="1">
    <location>
        <begin position="138"/>
        <end position="151"/>
    </location>
</feature>
<dbReference type="AlphaFoldDB" id="A0AAC9HL60"/>
<evidence type="ECO:0000256" key="1">
    <source>
        <dbReference type="SAM" id="MobiDB-lite"/>
    </source>
</evidence>
<feature type="compositionally biased region" description="Polar residues" evidence="1">
    <location>
        <begin position="179"/>
        <end position="198"/>
    </location>
</feature>
<name>A0AAC9HL60_9PSEU</name>
<gene>
    <name evidence="2" type="ORF">TL08_01785</name>
</gene>
<sequence>MRRAEQTVRRGIGTGSARRRLVPVALAAGIALIAGGCSAGQITQTSRKEPIIDGINGDVGDMAIRDAQLLFPVGEDPRYEAGDSVPLSVTLVNTGSVTDTLVEITSPSAQVVQVQGDTVIPGGTSIVATVDPRDWTDAQRQLAEQQESADASGTPGDTEDEDGENQDSEDAENQDGDQDNTTGDETSPSDQPESSANRQPLEDNVITVVLDELVNDVQAGTNLEVVFVFENAGQISLQVPLGPPAEGRPVEQNDEH</sequence>
<dbReference type="RefSeq" id="WP_157420896.1">
    <property type="nucleotide sequence ID" value="NZ_CP014859.1"/>
</dbReference>
<evidence type="ECO:0008006" key="4">
    <source>
        <dbReference type="Google" id="ProtNLM"/>
    </source>
</evidence>
<dbReference type="Gene3D" id="2.60.40.1890">
    <property type="entry name" value="PCu(A)C copper chaperone"/>
    <property type="match status" value="1"/>
</dbReference>
<dbReference type="KEGG" id="ahm:TL08_01785"/>
<proteinExistence type="predicted"/>
<dbReference type="EMBL" id="CP014859">
    <property type="protein sequence ID" value="AOS61196.1"/>
    <property type="molecule type" value="Genomic_DNA"/>
</dbReference>
<organism evidence="2 3">
    <name type="scientific">Actinoalloteichus hymeniacidonis</name>
    <dbReference type="NCBI Taxonomy" id="340345"/>
    <lineage>
        <taxon>Bacteria</taxon>
        <taxon>Bacillati</taxon>
        <taxon>Actinomycetota</taxon>
        <taxon>Actinomycetes</taxon>
        <taxon>Pseudonocardiales</taxon>
        <taxon>Pseudonocardiaceae</taxon>
        <taxon>Actinoalloteichus</taxon>
    </lineage>
</organism>
<dbReference type="InterPro" id="IPR036182">
    <property type="entry name" value="PCuAC_sf"/>
</dbReference>
<evidence type="ECO:0000313" key="3">
    <source>
        <dbReference type="Proteomes" id="UP000095210"/>
    </source>
</evidence>
<protein>
    <recommendedName>
        <fullName evidence="4">Copper(I)-binding protein</fullName>
    </recommendedName>
</protein>
<feature type="region of interest" description="Disordered" evidence="1">
    <location>
        <begin position="138"/>
        <end position="202"/>
    </location>
</feature>
<keyword evidence="3" id="KW-1185">Reference proteome</keyword>